<evidence type="ECO:0000259" key="2">
    <source>
        <dbReference type="Pfam" id="PF12770"/>
    </source>
</evidence>
<evidence type="ECO:0000313" key="4">
    <source>
        <dbReference type="Proteomes" id="UP000076154"/>
    </source>
</evidence>
<dbReference type="InParanoid" id="A0A369KA78"/>
<dbReference type="SUPFAM" id="SSF48452">
    <property type="entry name" value="TPR-like"/>
    <property type="match status" value="4"/>
</dbReference>
<organism evidence="3 4">
    <name type="scientific">Hypsizygus marmoreus</name>
    <name type="common">White beech mushroom</name>
    <name type="synonym">Agaricus marmoreus</name>
    <dbReference type="NCBI Taxonomy" id="39966"/>
    <lineage>
        <taxon>Eukaryota</taxon>
        <taxon>Fungi</taxon>
        <taxon>Dikarya</taxon>
        <taxon>Basidiomycota</taxon>
        <taxon>Agaricomycotina</taxon>
        <taxon>Agaricomycetes</taxon>
        <taxon>Agaricomycetidae</taxon>
        <taxon>Agaricales</taxon>
        <taxon>Tricholomatineae</taxon>
        <taxon>Lyophyllaceae</taxon>
        <taxon>Hypsizygus</taxon>
    </lineage>
</organism>
<dbReference type="Proteomes" id="UP000076154">
    <property type="component" value="Unassembled WGS sequence"/>
</dbReference>
<dbReference type="PANTHER" id="PTHR19959">
    <property type="entry name" value="KINESIN LIGHT CHAIN"/>
    <property type="match status" value="1"/>
</dbReference>
<feature type="repeat" description="TPR" evidence="1">
    <location>
        <begin position="852"/>
        <end position="885"/>
    </location>
</feature>
<dbReference type="OrthoDB" id="9991317at2759"/>
<evidence type="ECO:0000256" key="1">
    <source>
        <dbReference type="PROSITE-ProRule" id="PRU00339"/>
    </source>
</evidence>
<keyword evidence="1" id="KW-0802">TPR repeat</keyword>
<dbReference type="InterPro" id="IPR011990">
    <property type="entry name" value="TPR-like_helical_dom_sf"/>
</dbReference>
<dbReference type="Pfam" id="PF13374">
    <property type="entry name" value="TPR_10"/>
    <property type="match status" value="1"/>
</dbReference>
<name>A0A369KA78_HYPMA</name>
<protein>
    <recommendedName>
        <fullName evidence="2">CHAT domain-containing protein</fullName>
    </recommendedName>
</protein>
<dbReference type="InterPro" id="IPR019734">
    <property type="entry name" value="TPR_rpt"/>
</dbReference>
<accession>A0A369KA78</accession>
<dbReference type="Pfam" id="PF12770">
    <property type="entry name" value="CHAT"/>
    <property type="match status" value="1"/>
</dbReference>
<evidence type="ECO:0000313" key="3">
    <source>
        <dbReference type="EMBL" id="RDB28694.1"/>
    </source>
</evidence>
<dbReference type="PANTHER" id="PTHR19959:SF119">
    <property type="entry name" value="FUNGAL LIPASE-LIKE DOMAIN-CONTAINING PROTEIN"/>
    <property type="match status" value="1"/>
</dbReference>
<reference evidence="3" key="1">
    <citation type="submission" date="2018-04" db="EMBL/GenBank/DDBJ databases">
        <title>Whole genome sequencing of Hypsizygus marmoreus.</title>
        <authorList>
            <person name="Choi I.-G."/>
            <person name="Min B."/>
            <person name="Kim J.-G."/>
            <person name="Kim S."/>
            <person name="Oh Y.-L."/>
            <person name="Kong W.-S."/>
            <person name="Park H."/>
            <person name="Jeong J."/>
            <person name="Song E.-S."/>
        </authorList>
    </citation>
    <scope>NUCLEOTIDE SEQUENCE [LARGE SCALE GENOMIC DNA]</scope>
    <source>
        <strain evidence="3">51987-8</strain>
    </source>
</reference>
<dbReference type="EMBL" id="LUEZ02000010">
    <property type="protein sequence ID" value="RDB28694.1"/>
    <property type="molecule type" value="Genomic_DNA"/>
</dbReference>
<proteinExistence type="predicted"/>
<dbReference type="Gene3D" id="1.25.40.10">
    <property type="entry name" value="Tetratricopeptide repeat domain"/>
    <property type="match status" value="4"/>
</dbReference>
<keyword evidence="4" id="KW-1185">Reference proteome</keyword>
<comment type="caution">
    <text evidence="3">The sequence shown here is derived from an EMBL/GenBank/DDBJ whole genome shotgun (WGS) entry which is preliminary data.</text>
</comment>
<feature type="domain" description="CHAT" evidence="2">
    <location>
        <begin position="1192"/>
        <end position="1479"/>
    </location>
</feature>
<dbReference type="InterPro" id="IPR024983">
    <property type="entry name" value="CHAT_dom"/>
</dbReference>
<dbReference type="STRING" id="39966.A0A369KA78"/>
<gene>
    <name evidence="3" type="ORF">Hypma_014906</name>
</gene>
<dbReference type="PROSITE" id="PS50005">
    <property type="entry name" value="TPR"/>
    <property type="match status" value="1"/>
</dbReference>
<sequence>MSAQQQLRELSKKIEHYTYLAQHTPDSNPQALDHYIEIGHLHRDRFKLTNDPADLNDSITGFTKSVLLAPRNAEFYPYLLRDLGTTLVIRWKLREQSTDIEKAVAALQEAVQRLPEGDEDAVAFLNNLANALVYRFEVKDDLSDLDEAITVQRKVNSLFPATHPQLPFLLGNLGESLRRRFERTGLVGDINEAVAILDRAGKLSGDRYPQILDSAGLALVSRSGSNRGPDALADLKEAIRKQKKALELLGTDQNHPSRAQYLSNLGASFLRLFEENGDGRALGKAVEMLREAVLRTPANHPQLRSQLGNLASAVMKQFELSGDVEDINEAVSLHERCIRLTPDNHPDLASFLRNLGLALSQRFAKMEELKDIDTAVSSLQKSISLTPSDHPNRSLRLMNLGNAYRARFKLTRSDEDLQQSVSACKAAIALLPETHADLPSHLGDLGASLLLQFIQSGKAADADAAISTLRKSISLTSARDRKSMHDGLIRLGSALEHRFGTFNDPKDIEEAIDSIKKASTFSNKTEDPGDISVLCDALQKRYEHSGDVKAINDVIQLRRKAVKLTPRDDIERPDRTANLGLSVVARYSSTKAIADIEEGVSLLRKAISMAPQGHKSRPWILDRLAYTLGVKYQHSRKPQDLTDGVSFSTAALSLVSNSNPLRSRLLRTLGDLLVFRYDYSGDLRDIDQAISMHKEAFEVPRVTRATTEMLYSGLGRSLLARYNVTHDSRDLFEAALAQLNALNSLPDGHALRPTYLTDLGNTFHVLFEQSGNSENLDEAVSLYCRAVQIAQTQKDDPGKPLFLSNLGNSFQDIAAHQDKRIFIHIAVATHRGAVEMLTDDDPSMPALLANLANSLVKRFELYGNDADIDEAIATFRRAVDLTPAGDISRVTRLHDLGITLLLRFDKLAKHKDLEAGILNLRLAATDSNGSPYVKMHAARHWGARYVSSDPAQSLIAFGIAVDLIPRVVWIGEPITQRHVQLADIAELALEAAAAAISAQKYELALTWLEQGRSVVWNQLHHLRTPVDTLKEKEPKLADDLLRISSVLEAHSSRPASTMDAVTTALQQFTLDERRVQQHHRAAEEWEELLTKIRRLPGFEDFLQAMSFSHMKESAPQEGPVVVLNVHKSRCDALVLNRASPSVRHIALPKFSYSKAQNLWKALKTYLGDCKLEARSVRHGRPASAHSAGLRDILAELWKCIVKPVLDSLEYKPSSANPPRIWWCATGPLAFLPLHAAGIYGPMRRPGSALSDFAISSYTPTVRAVLSDNSRDTRKGFNGIVAIAMPNTPEQEPLPFTVNEIQQIDAQFSARRLNAVLLEGDQATPEKVLEGMRASGWVHLACHAGQDINHPTKSAFLLGDGQLELATLIQNPLPHADFAFLSACQTAMGTESLSEEAVHLAAGMLTAGYRGLIATMWSINDEDAPFITKEVYSSLLGTGKPVPDSSDAASALHKATKHLSESLGDSEDALLRWLPFVHFGL</sequence>